<reference evidence="4" key="1">
    <citation type="submission" date="2015-10" db="EMBL/GenBank/DDBJ databases">
        <authorList>
            <person name="Lehtovirta-Morley L.E."/>
            <person name="Vieille C."/>
        </authorList>
    </citation>
    <scope>NUCLEOTIDE SEQUENCE [LARGE SCALE GENOMIC DNA]</scope>
</reference>
<dbReference type="EMBL" id="LN890280">
    <property type="protein sequence ID" value="CUR51252.1"/>
    <property type="molecule type" value="Genomic_DNA"/>
</dbReference>
<proteinExistence type="predicted"/>
<evidence type="ECO:0000256" key="1">
    <source>
        <dbReference type="SAM" id="MobiDB-lite"/>
    </source>
</evidence>
<dbReference type="AlphaFoldDB" id="A0A128A1P4"/>
<evidence type="ECO:0000256" key="2">
    <source>
        <dbReference type="SAM" id="Phobius"/>
    </source>
</evidence>
<organism evidence="3 4">
    <name type="scientific">Nitrosotalea devaniterrae</name>
    <dbReference type="NCBI Taxonomy" id="1078905"/>
    <lineage>
        <taxon>Archaea</taxon>
        <taxon>Nitrososphaerota</taxon>
        <taxon>Nitrososphaeria</taxon>
        <taxon>Nitrosotaleales</taxon>
        <taxon>Nitrosotaleaceae</taxon>
        <taxon>Nitrosotalea</taxon>
    </lineage>
</organism>
<sequence>MLSTRMPFKFSTRGLGVKLAIPLLIVMLFVPTTLSTLNAYGQVVTVVPSGNGHLGIVQTQDCFAPLTTILDATYAGPVVVDSYWVDQGTSSATDVTSNPVKKEIGPGEGPSVFAVVFNNRGTAYSITSITAFLNLPSGFSPTGESANPQLLQHYNQASRVATTPAIGNYYGTVAPGASFTMYFNINVLPTAKVGTFATTAVANYVQVGVVGQQCTSALLNVPLVLPGKVVLDASTVISDLAPQSKDSISIAIENKGSADATGVVATIVNLGNSKGGTGSSGSGGSVVLQSSTTQIVNLGPNTFNLGTIPAKSKAVISTTVYPGTAASGSTQEVQLQIDYQNAWGKLLTTTISTGLVIAPNPAQSLSLSYLGNTSTPVITASALDDLNFAVANNSTDPMSNILISLVPQSTSVSVVGPSTWTITDLEPGDRQILTTKVYAANTLINSPTSFTLTANYVSKGQTQTNSLTLGTFVVGDIKLQIYGLTASSAGGTSNLVGNLLNQGSTTALYTTVQLAPSQLTSAMKAARLANSTNNQTGHSFGQSAQGGDQGFQGVQGTGGQGFQGGQGAGGQGFQGGQGGGGQGRSGPGFQGGGGQRGSSSTNGPQFIGDLSPDSPIPINVPLRLNSLPSGMYQVAFKVVYADDLKNFHTVILNGTVFVAKSAPTTAPQSESILDQIPLPVIIGIPIAVAVAIAFIIKRKRSAKKKLSLLTQGDTDIVSIFDGTKKENES</sequence>
<protein>
    <submittedName>
        <fullName evidence="3">Uncharacterized protein</fullName>
    </submittedName>
</protein>
<name>A0A128A1P4_9ARCH</name>
<feature type="compositionally biased region" description="Polar residues" evidence="1">
    <location>
        <begin position="532"/>
        <end position="543"/>
    </location>
</feature>
<feature type="transmembrane region" description="Helical" evidence="2">
    <location>
        <begin position="676"/>
        <end position="696"/>
    </location>
</feature>
<keyword evidence="2" id="KW-0812">Transmembrane</keyword>
<accession>A0A128A1P4</accession>
<dbReference type="KEGG" id="ndv:NDEV_0487"/>
<feature type="compositionally biased region" description="Gly residues" evidence="1">
    <location>
        <begin position="547"/>
        <end position="596"/>
    </location>
</feature>
<keyword evidence="4" id="KW-1185">Reference proteome</keyword>
<keyword evidence="2" id="KW-0472">Membrane</keyword>
<gene>
    <name evidence="3" type="ORF">NDEV_0487</name>
</gene>
<dbReference type="PANTHER" id="PTHR35902:SF3">
    <property type="entry name" value="NPCBM-ASSOCIATED, NEW3 DOMAIN OF ALPHA-GALACTOSIDASE"/>
    <property type="match status" value="1"/>
</dbReference>
<dbReference type="PANTHER" id="PTHR35902">
    <property type="entry name" value="S-LAYER DOMAIN-LIKE PROTEIN-RELATED"/>
    <property type="match status" value="1"/>
</dbReference>
<keyword evidence="2" id="KW-1133">Transmembrane helix</keyword>
<dbReference type="Proteomes" id="UP000196239">
    <property type="component" value="Chromosome 1"/>
</dbReference>
<evidence type="ECO:0000313" key="3">
    <source>
        <dbReference type="EMBL" id="CUR51252.1"/>
    </source>
</evidence>
<evidence type="ECO:0000313" key="4">
    <source>
        <dbReference type="Proteomes" id="UP000196239"/>
    </source>
</evidence>
<feature type="region of interest" description="Disordered" evidence="1">
    <location>
        <begin position="532"/>
        <end position="612"/>
    </location>
</feature>